<organism evidence="3">
    <name type="scientific">freshwater metagenome</name>
    <dbReference type="NCBI Taxonomy" id="449393"/>
    <lineage>
        <taxon>unclassified sequences</taxon>
        <taxon>metagenomes</taxon>
        <taxon>ecological metagenomes</taxon>
    </lineage>
</organism>
<accession>A0A6J7ICU2</accession>
<dbReference type="EMBL" id="CAEZYR010000135">
    <property type="protein sequence ID" value="CAB4765174.1"/>
    <property type="molecule type" value="Genomic_DNA"/>
</dbReference>
<name>A0A6J7ICU2_9ZZZZ</name>
<dbReference type="EMBL" id="CAFABA010000112">
    <property type="protein sequence ID" value="CAB4835080.1"/>
    <property type="molecule type" value="Genomic_DNA"/>
</dbReference>
<dbReference type="EMBL" id="CAFBOS010000227">
    <property type="protein sequence ID" value="CAB5019969.1"/>
    <property type="molecule type" value="Genomic_DNA"/>
</dbReference>
<evidence type="ECO:0000313" key="1">
    <source>
        <dbReference type="EMBL" id="CAB4765174.1"/>
    </source>
</evidence>
<dbReference type="AlphaFoldDB" id="A0A6J7ICU2"/>
<dbReference type="EMBL" id="CAFBMH010000130">
    <property type="protein sequence ID" value="CAB4928983.1"/>
    <property type="molecule type" value="Genomic_DNA"/>
</dbReference>
<sequence length="89" mass="9975">MTGNVATKSKPKKFTSRAALRLIEPGSSVDCSHCDQRVKFQARVRLQQVICNVYLDGAWDRVEHFHAECYEIAGSPYDQPSQTATGRAF</sequence>
<evidence type="ECO:0000313" key="2">
    <source>
        <dbReference type="EMBL" id="CAB4835080.1"/>
    </source>
</evidence>
<evidence type="ECO:0000313" key="3">
    <source>
        <dbReference type="EMBL" id="CAB4928983.1"/>
    </source>
</evidence>
<reference evidence="3" key="1">
    <citation type="submission" date="2020-05" db="EMBL/GenBank/DDBJ databases">
        <authorList>
            <person name="Chiriac C."/>
            <person name="Salcher M."/>
            <person name="Ghai R."/>
            <person name="Kavagutti S V."/>
        </authorList>
    </citation>
    <scope>NUCLEOTIDE SEQUENCE</scope>
</reference>
<protein>
    <submittedName>
        <fullName evidence="3">Unannotated protein</fullName>
    </submittedName>
</protein>
<proteinExistence type="predicted"/>
<evidence type="ECO:0000313" key="4">
    <source>
        <dbReference type="EMBL" id="CAB5019969.1"/>
    </source>
</evidence>
<gene>
    <name evidence="1" type="ORF">UFOPK2754_02710</name>
    <name evidence="2" type="ORF">UFOPK3139_02299</name>
    <name evidence="3" type="ORF">UFOPK3543_02541</name>
    <name evidence="4" type="ORF">UFOPK3967_02699</name>
</gene>